<reference evidence="6 7" key="1">
    <citation type="submission" date="2020-12" db="EMBL/GenBank/DDBJ databases">
        <title>Bacterial novel species Adhaeribacter sp. BT258 isolated from soil.</title>
        <authorList>
            <person name="Jung H.-Y."/>
        </authorList>
    </citation>
    <scope>NUCLEOTIDE SEQUENCE [LARGE SCALE GENOMIC DNA]</scope>
    <source>
        <strain evidence="6 7">BT258</strain>
    </source>
</reference>
<dbReference type="Pfam" id="PF00781">
    <property type="entry name" value="DAGK_cat"/>
    <property type="match status" value="1"/>
</dbReference>
<keyword evidence="2" id="KW-0547">Nucleotide-binding</keyword>
<evidence type="ECO:0000256" key="2">
    <source>
        <dbReference type="ARBA" id="ARBA00022741"/>
    </source>
</evidence>
<dbReference type="InterPro" id="IPR050187">
    <property type="entry name" value="Lipid_Phosphate_FormReg"/>
</dbReference>
<dbReference type="Gene3D" id="3.40.50.10330">
    <property type="entry name" value="Probable inorganic polyphosphate/atp-NAD kinase, domain 1"/>
    <property type="match status" value="1"/>
</dbReference>
<dbReference type="EMBL" id="JAEHFX010000003">
    <property type="protein sequence ID" value="MBK0402831.1"/>
    <property type="molecule type" value="Genomic_DNA"/>
</dbReference>
<dbReference type="RefSeq" id="WP_200505588.1">
    <property type="nucleotide sequence ID" value="NZ_JAEHFX010000003.1"/>
</dbReference>
<dbReference type="Gene3D" id="2.60.200.40">
    <property type="match status" value="1"/>
</dbReference>
<dbReference type="PANTHER" id="PTHR12358">
    <property type="entry name" value="SPHINGOSINE KINASE"/>
    <property type="match status" value="1"/>
</dbReference>
<keyword evidence="3" id="KW-0418">Kinase</keyword>
<dbReference type="InterPro" id="IPR045540">
    <property type="entry name" value="YegS/DAGK_C"/>
</dbReference>
<dbReference type="SUPFAM" id="SSF111331">
    <property type="entry name" value="NAD kinase/diacylglycerol kinase-like"/>
    <property type="match status" value="1"/>
</dbReference>
<keyword evidence="7" id="KW-1185">Reference proteome</keyword>
<dbReference type="PANTHER" id="PTHR12358:SF106">
    <property type="entry name" value="LIPID KINASE YEGS"/>
    <property type="match status" value="1"/>
</dbReference>
<dbReference type="PROSITE" id="PS50146">
    <property type="entry name" value="DAGK"/>
    <property type="match status" value="1"/>
</dbReference>
<evidence type="ECO:0000313" key="7">
    <source>
        <dbReference type="Proteomes" id="UP000644147"/>
    </source>
</evidence>
<dbReference type="Pfam" id="PF19279">
    <property type="entry name" value="YegS_C"/>
    <property type="match status" value="1"/>
</dbReference>
<proteinExistence type="predicted"/>
<evidence type="ECO:0000259" key="5">
    <source>
        <dbReference type="PROSITE" id="PS50146"/>
    </source>
</evidence>
<dbReference type="InterPro" id="IPR001206">
    <property type="entry name" value="Diacylglycerol_kinase_cat_dom"/>
</dbReference>
<evidence type="ECO:0000256" key="3">
    <source>
        <dbReference type="ARBA" id="ARBA00022777"/>
    </source>
</evidence>
<organism evidence="6 7">
    <name type="scientific">Adhaeribacter terrigena</name>
    <dbReference type="NCBI Taxonomy" id="2793070"/>
    <lineage>
        <taxon>Bacteria</taxon>
        <taxon>Pseudomonadati</taxon>
        <taxon>Bacteroidota</taxon>
        <taxon>Cytophagia</taxon>
        <taxon>Cytophagales</taxon>
        <taxon>Hymenobacteraceae</taxon>
        <taxon>Adhaeribacter</taxon>
    </lineage>
</organism>
<sequence>MAANKLANVLFVVNPVSGDIEKGTVNETIEAFCLSNQINFGFFETTGENDLQNLKTILKKESYQAVFAVGGDGTSHLVGSALIHSSTPMGIIPMGSGNGLSKDVGIPQTLDDALGILLHYQVKAIDTLSVNNEICVHLTDLGFNALVVKKFSEGEKRGAASYALIAMQEYLTYEPKLYTIETDNGNFKGPAFMVTITNANAFGSNATINPSGIIDDGKFEICIIEPFPKASGLQILYRLYNDSIEASDYSRLISCRRAVINNTEQDVSQVDGEPMDLGEQVTIKLLPKSLLLLLPKPMSVSEE</sequence>
<accession>A0ABS1C0X9</accession>
<evidence type="ECO:0000313" key="6">
    <source>
        <dbReference type="EMBL" id="MBK0402831.1"/>
    </source>
</evidence>
<gene>
    <name evidence="6" type="ORF">I5M27_07520</name>
</gene>
<dbReference type="SMART" id="SM00046">
    <property type="entry name" value="DAGKc"/>
    <property type="match status" value="1"/>
</dbReference>
<dbReference type="Proteomes" id="UP000644147">
    <property type="component" value="Unassembled WGS sequence"/>
</dbReference>
<dbReference type="InterPro" id="IPR017438">
    <property type="entry name" value="ATP-NAD_kinase_N"/>
</dbReference>
<name>A0ABS1C0X9_9BACT</name>
<feature type="domain" description="DAGKc" evidence="5">
    <location>
        <begin position="4"/>
        <end position="134"/>
    </location>
</feature>
<comment type="caution">
    <text evidence="6">The sequence shown here is derived from an EMBL/GenBank/DDBJ whole genome shotgun (WGS) entry which is preliminary data.</text>
</comment>
<keyword evidence="4" id="KW-0067">ATP-binding</keyword>
<keyword evidence="1" id="KW-0808">Transferase</keyword>
<evidence type="ECO:0000256" key="4">
    <source>
        <dbReference type="ARBA" id="ARBA00022840"/>
    </source>
</evidence>
<protein>
    <recommendedName>
        <fullName evidence="5">DAGKc domain-containing protein</fullName>
    </recommendedName>
</protein>
<dbReference type="InterPro" id="IPR016064">
    <property type="entry name" value="NAD/diacylglycerol_kinase_sf"/>
</dbReference>
<evidence type="ECO:0000256" key="1">
    <source>
        <dbReference type="ARBA" id="ARBA00022679"/>
    </source>
</evidence>